<keyword evidence="4 6" id="KW-0732">Signal</keyword>
<protein>
    <recommendedName>
        <fullName evidence="9">Gamma-interferon-inducible lysosomal thiol reductase</fullName>
    </recommendedName>
</protein>
<proteinExistence type="inferred from homology"/>
<dbReference type="InterPro" id="IPR004911">
    <property type="entry name" value="Interferon-induced_GILT"/>
</dbReference>
<gene>
    <name evidence="7" type="ORF">DIATSA_LOCUS7456</name>
</gene>
<reference evidence="7" key="1">
    <citation type="submission" date="2021-12" db="EMBL/GenBank/DDBJ databases">
        <authorList>
            <person name="King R."/>
        </authorList>
    </citation>
    <scope>NUCLEOTIDE SEQUENCE</scope>
</reference>
<evidence type="ECO:0000256" key="6">
    <source>
        <dbReference type="SAM" id="SignalP"/>
    </source>
</evidence>
<dbReference type="PANTHER" id="PTHR13234">
    <property type="entry name" value="GAMMA-INTERFERON INDUCIBLE LYSOSOMAL THIOL REDUCTASE GILT"/>
    <property type="match status" value="1"/>
</dbReference>
<comment type="similarity">
    <text evidence="2">Belongs to the GILT family.</text>
</comment>
<dbReference type="Pfam" id="PF03227">
    <property type="entry name" value="GILT"/>
    <property type="match status" value="1"/>
</dbReference>
<organism evidence="7 8">
    <name type="scientific">Diatraea saccharalis</name>
    <name type="common">sugarcane borer</name>
    <dbReference type="NCBI Taxonomy" id="40085"/>
    <lineage>
        <taxon>Eukaryota</taxon>
        <taxon>Metazoa</taxon>
        <taxon>Ecdysozoa</taxon>
        <taxon>Arthropoda</taxon>
        <taxon>Hexapoda</taxon>
        <taxon>Insecta</taxon>
        <taxon>Pterygota</taxon>
        <taxon>Neoptera</taxon>
        <taxon>Endopterygota</taxon>
        <taxon>Lepidoptera</taxon>
        <taxon>Glossata</taxon>
        <taxon>Ditrysia</taxon>
        <taxon>Pyraloidea</taxon>
        <taxon>Crambidae</taxon>
        <taxon>Crambinae</taxon>
        <taxon>Diatraea</taxon>
    </lineage>
</organism>
<keyword evidence="5" id="KW-0325">Glycoprotein</keyword>
<evidence type="ECO:0000256" key="4">
    <source>
        <dbReference type="ARBA" id="ARBA00022729"/>
    </source>
</evidence>
<feature type="chain" id="PRO_5040147993" description="Gamma-interferon-inducible lysosomal thiol reductase" evidence="6">
    <location>
        <begin position="19"/>
        <end position="208"/>
    </location>
</feature>
<dbReference type="OrthoDB" id="958254at2759"/>
<evidence type="ECO:0000313" key="7">
    <source>
        <dbReference type="EMBL" id="CAG9789749.1"/>
    </source>
</evidence>
<evidence type="ECO:0000256" key="3">
    <source>
        <dbReference type="ARBA" id="ARBA00022525"/>
    </source>
</evidence>
<feature type="signal peptide" evidence="6">
    <location>
        <begin position="1"/>
        <end position="18"/>
    </location>
</feature>
<dbReference type="InterPro" id="IPR036249">
    <property type="entry name" value="Thioredoxin-like_sf"/>
</dbReference>
<evidence type="ECO:0008006" key="9">
    <source>
        <dbReference type="Google" id="ProtNLM"/>
    </source>
</evidence>
<dbReference type="GO" id="GO:0016671">
    <property type="term" value="F:oxidoreductase activity, acting on a sulfur group of donors, disulfide as acceptor"/>
    <property type="evidence" value="ECO:0007669"/>
    <property type="project" value="InterPro"/>
</dbReference>
<evidence type="ECO:0000313" key="8">
    <source>
        <dbReference type="Proteomes" id="UP001153714"/>
    </source>
</evidence>
<dbReference type="GO" id="GO:0005576">
    <property type="term" value="C:extracellular region"/>
    <property type="evidence" value="ECO:0007669"/>
    <property type="project" value="UniProtKB-SubCell"/>
</dbReference>
<dbReference type="AlphaFoldDB" id="A0A9N9WFJ2"/>
<dbReference type="Proteomes" id="UP001153714">
    <property type="component" value="Chromosome 20"/>
</dbReference>
<comment type="subcellular location">
    <subcellularLocation>
        <location evidence="1">Secreted</location>
    </subcellularLocation>
</comment>
<dbReference type="EMBL" id="OU893351">
    <property type="protein sequence ID" value="CAG9789749.1"/>
    <property type="molecule type" value="Genomic_DNA"/>
</dbReference>
<evidence type="ECO:0000256" key="1">
    <source>
        <dbReference type="ARBA" id="ARBA00004613"/>
    </source>
</evidence>
<dbReference type="PANTHER" id="PTHR13234:SF8">
    <property type="entry name" value="GAMMA-INTERFERON-INDUCIBLE LYSOSOMAL THIOL REDUCTASE"/>
    <property type="match status" value="1"/>
</dbReference>
<name>A0A9N9WFJ2_9NEOP</name>
<keyword evidence="3" id="KW-0964">Secreted</keyword>
<evidence type="ECO:0000256" key="5">
    <source>
        <dbReference type="ARBA" id="ARBA00023180"/>
    </source>
</evidence>
<dbReference type="SUPFAM" id="SSF52833">
    <property type="entry name" value="Thioredoxin-like"/>
    <property type="match status" value="1"/>
</dbReference>
<reference evidence="7" key="2">
    <citation type="submission" date="2022-10" db="EMBL/GenBank/DDBJ databases">
        <authorList>
            <consortium name="ENA_rothamsted_submissions"/>
            <consortium name="culmorum"/>
            <person name="King R."/>
        </authorList>
    </citation>
    <scope>NUCLEOTIDE SEQUENCE</scope>
</reference>
<evidence type="ECO:0000256" key="2">
    <source>
        <dbReference type="ARBA" id="ARBA00005679"/>
    </source>
</evidence>
<sequence>MRSLLILFVLAVCYGVLAKNKKPDDRVKIAVYYESLCPDSKKFITEQLAPVWHELRGAIKVKLVPYGKSTHSQGEDKWNIMCHHGPDECHGNKVQACILRNHSLLDTDKMALIICLMGQAQPDKALDTCLAQVKKESVTERLKHCSDGPEGDAILANNGDKTARVQRPLAFVPTIIINEKFDQANQDEALTNLKAVVCRNAVTKPASC</sequence>
<keyword evidence="8" id="KW-1185">Reference proteome</keyword>
<accession>A0A9N9WFJ2</accession>